<dbReference type="PROSITE" id="PS50977">
    <property type="entry name" value="HTH_TETR_2"/>
    <property type="match status" value="1"/>
</dbReference>
<comment type="caution">
    <text evidence="6">The sequence shown here is derived from an EMBL/GenBank/DDBJ whole genome shotgun (WGS) entry which is preliminary data.</text>
</comment>
<keyword evidence="7" id="KW-1185">Reference proteome</keyword>
<accession>A0ABS1BAB8</accession>
<reference evidence="6 7" key="1">
    <citation type="submission" date="2020-12" db="EMBL/GenBank/DDBJ databases">
        <title>Brachybacterium sp. MASK1Z-5, whole genome shotgun sequence.</title>
        <authorList>
            <person name="Tuo L."/>
        </authorList>
    </citation>
    <scope>NUCLEOTIDE SEQUENCE [LARGE SCALE GENOMIC DNA]</scope>
    <source>
        <strain evidence="6 7">MASK1Z-5</strain>
    </source>
</reference>
<dbReference type="InterPro" id="IPR050109">
    <property type="entry name" value="HTH-type_TetR-like_transc_reg"/>
</dbReference>
<evidence type="ECO:0000259" key="5">
    <source>
        <dbReference type="PROSITE" id="PS50977"/>
    </source>
</evidence>
<sequence length="170" mass="18442">MLDADGDTHLSLRAVAREAGVSSAAPYRHFPDRRALLDAVSAVGFEDLMAALTAEHPRPEDASQLADGAVAYVRFALGRPGLFRVMFLGEGGRTEPARRRITEQIHAHLDAAVQRVFHVDDPAPVTTGLWSLVHGMACLYLYGNLIPATDEEIAERVRTTVAATVGVRTR</sequence>
<evidence type="ECO:0000256" key="4">
    <source>
        <dbReference type="PROSITE-ProRule" id="PRU00335"/>
    </source>
</evidence>
<dbReference type="InterPro" id="IPR009057">
    <property type="entry name" value="Homeodomain-like_sf"/>
</dbReference>
<keyword evidence="3" id="KW-0804">Transcription</keyword>
<proteinExistence type="predicted"/>
<evidence type="ECO:0000313" key="7">
    <source>
        <dbReference type="Proteomes" id="UP000612352"/>
    </source>
</evidence>
<evidence type="ECO:0000256" key="2">
    <source>
        <dbReference type="ARBA" id="ARBA00023125"/>
    </source>
</evidence>
<gene>
    <name evidence="6" type="ORF">I8D64_09295</name>
</gene>
<evidence type="ECO:0000313" key="6">
    <source>
        <dbReference type="EMBL" id="MBK0331596.1"/>
    </source>
</evidence>
<keyword evidence="2 4" id="KW-0238">DNA-binding</keyword>
<feature type="DNA-binding region" description="H-T-H motif" evidence="4">
    <location>
        <begin position="11"/>
        <end position="30"/>
    </location>
</feature>
<dbReference type="Pfam" id="PF13305">
    <property type="entry name" value="TetR_C_33"/>
    <property type="match status" value="1"/>
</dbReference>
<dbReference type="PANTHER" id="PTHR30055:SF234">
    <property type="entry name" value="HTH-TYPE TRANSCRIPTIONAL REGULATOR BETI"/>
    <property type="match status" value="1"/>
</dbReference>
<dbReference type="SUPFAM" id="SSF46689">
    <property type="entry name" value="Homeodomain-like"/>
    <property type="match status" value="1"/>
</dbReference>
<dbReference type="SUPFAM" id="SSF48498">
    <property type="entry name" value="Tetracyclin repressor-like, C-terminal domain"/>
    <property type="match status" value="1"/>
</dbReference>
<keyword evidence="1" id="KW-0805">Transcription regulation</keyword>
<evidence type="ECO:0000256" key="1">
    <source>
        <dbReference type="ARBA" id="ARBA00023015"/>
    </source>
</evidence>
<dbReference type="Gene3D" id="1.10.357.10">
    <property type="entry name" value="Tetracycline Repressor, domain 2"/>
    <property type="match status" value="1"/>
</dbReference>
<feature type="domain" description="HTH tetR-type" evidence="5">
    <location>
        <begin position="1"/>
        <end position="48"/>
    </location>
</feature>
<organism evidence="6 7">
    <name type="scientific">Brachybacterium halotolerans</name>
    <dbReference type="NCBI Taxonomy" id="2795215"/>
    <lineage>
        <taxon>Bacteria</taxon>
        <taxon>Bacillati</taxon>
        <taxon>Actinomycetota</taxon>
        <taxon>Actinomycetes</taxon>
        <taxon>Micrococcales</taxon>
        <taxon>Dermabacteraceae</taxon>
        <taxon>Brachybacterium</taxon>
    </lineage>
</organism>
<dbReference type="EMBL" id="JAEDAJ010000004">
    <property type="protein sequence ID" value="MBK0331596.1"/>
    <property type="molecule type" value="Genomic_DNA"/>
</dbReference>
<dbReference type="InterPro" id="IPR001647">
    <property type="entry name" value="HTH_TetR"/>
</dbReference>
<dbReference type="InterPro" id="IPR036271">
    <property type="entry name" value="Tet_transcr_reg_TetR-rel_C_sf"/>
</dbReference>
<evidence type="ECO:0000256" key="3">
    <source>
        <dbReference type="ARBA" id="ARBA00023163"/>
    </source>
</evidence>
<dbReference type="InterPro" id="IPR025996">
    <property type="entry name" value="MT1864/Rv1816-like_C"/>
</dbReference>
<dbReference type="Proteomes" id="UP000612352">
    <property type="component" value="Unassembled WGS sequence"/>
</dbReference>
<protein>
    <submittedName>
        <fullName evidence="6">TetR/AcrR family transcriptional regulator</fullName>
    </submittedName>
</protein>
<dbReference type="PANTHER" id="PTHR30055">
    <property type="entry name" value="HTH-TYPE TRANSCRIPTIONAL REGULATOR RUTR"/>
    <property type="match status" value="1"/>
</dbReference>
<dbReference type="Pfam" id="PF00440">
    <property type="entry name" value="TetR_N"/>
    <property type="match status" value="1"/>
</dbReference>
<name>A0ABS1BAB8_9MICO</name>